<evidence type="ECO:0008006" key="13">
    <source>
        <dbReference type="Google" id="ProtNLM"/>
    </source>
</evidence>
<feature type="transmembrane region" description="Helical" evidence="10">
    <location>
        <begin position="301"/>
        <end position="321"/>
    </location>
</feature>
<keyword evidence="6 10" id="KW-1133">Transmembrane helix</keyword>
<keyword evidence="4 10" id="KW-0812">Transmembrane</keyword>
<evidence type="ECO:0000313" key="11">
    <source>
        <dbReference type="EnsemblMetazoa" id="ACUA003785-PA"/>
    </source>
</evidence>
<reference evidence="11" key="2">
    <citation type="submission" date="2020-05" db="UniProtKB">
        <authorList>
            <consortium name="EnsemblMetazoa"/>
        </authorList>
    </citation>
    <scope>IDENTIFICATION</scope>
    <source>
        <strain evidence="11">A-37</strain>
    </source>
</reference>
<keyword evidence="7 10" id="KW-0472">Membrane</keyword>
<dbReference type="GO" id="GO:0005886">
    <property type="term" value="C:plasma membrane"/>
    <property type="evidence" value="ECO:0007669"/>
    <property type="project" value="UniProtKB-SubCell"/>
</dbReference>
<evidence type="ECO:0000256" key="10">
    <source>
        <dbReference type="SAM" id="Phobius"/>
    </source>
</evidence>
<keyword evidence="8" id="KW-0675">Receptor</keyword>
<evidence type="ECO:0000256" key="8">
    <source>
        <dbReference type="ARBA" id="ARBA00023170"/>
    </source>
</evidence>
<accession>A0A182LWQ6</accession>
<keyword evidence="12" id="KW-1185">Reference proteome</keyword>
<sequence length="431" mass="49680">MQIRNVLPRVRRSLEWLYIERDFFRPYELLLALPGFYLAAGFRSSSWKRVLFVVTRAVQLFQYAVWADRLYLGLIDASEHFEKALHYVNTFGVLTMFLLRMLVVRWYLPSVEKFKQYLRRQRGNARSSSVTHRGSYRKIVNIAIMFQLIGLADRLLFCCSGTYRQELYEMPSNLAALGWPVVVTVHVLSFDFASRWAAAYNVSLTGMNSIMMGLYDELVDIADEYRQLFAGGRSAENAEFWPCLERNIAQAVKRHATFISHLDQLKPFLQTTFLVMFYSAALFLAIGAFIITANGTTTYDVILSGFLFALLLECYWCCQLVDQLNDMVRLLLRKLKLSGNNTFGLNTALQNAQIGMHLYDLAWPMELQYTVSNGSRYRQVRSSLLIMMSKSRKTLGIRCGGMFEMSSEAFASLVKLTYTMLMFLRDTQNLS</sequence>
<evidence type="ECO:0000256" key="4">
    <source>
        <dbReference type="ARBA" id="ARBA00022692"/>
    </source>
</evidence>
<dbReference type="GO" id="GO:0004984">
    <property type="term" value="F:olfactory receptor activity"/>
    <property type="evidence" value="ECO:0007669"/>
    <property type="project" value="InterPro"/>
</dbReference>
<dbReference type="Pfam" id="PF02949">
    <property type="entry name" value="7tm_6"/>
    <property type="match status" value="1"/>
</dbReference>
<evidence type="ECO:0000256" key="3">
    <source>
        <dbReference type="ARBA" id="ARBA00022606"/>
    </source>
</evidence>
<dbReference type="InterPro" id="IPR004117">
    <property type="entry name" value="7tm6_olfct_rcpt"/>
</dbReference>
<dbReference type="EMBL" id="AXCM01006432">
    <property type="status" value="NOT_ANNOTATED_CDS"/>
    <property type="molecule type" value="Genomic_DNA"/>
</dbReference>
<organism evidence="11 12">
    <name type="scientific">Anopheles culicifacies</name>
    <dbReference type="NCBI Taxonomy" id="139723"/>
    <lineage>
        <taxon>Eukaryota</taxon>
        <taxon>Metazoa</taxon>
        <taxon>Ecdysozoa</taxon>
        <taxon>Arthropoda</taxon>
        <taxon>Hexapoda</taxon>
        <taxon>Insecta</taxon>
        <taxon>Pterygota</taxon>
        <taxon>Neoptera</taxon>
        <taxon>Endopterygota</taxon>
        <taxon>Diptera</taxon>
        <taxon>Nematocera</taxon>
        <taxon>Culicoidea</taxon>
        <taxon>Culicidae</taxon>
        <taxon>Anophelinae</taxon>
        <taxon>Anopheles</taxon>
        <taxon>culicifacies species complex</taxon>
    </lineage>
</organism>
<evidence type="ECO:0000313" key="12">
    <source>
        <dbReference type="Proteomes" id="UP000075883"/>
    </source>
</evidence>
<evidence type="ECO:0000256" key="7">
    <source>
        <dbReference type="ARBA" id="ARBA00023136"/>
    </source>
</evidence>
<reference evidence="12" key="1">
    <citation type="submission" date="2013-09" db="EMBL/GenBank/DDBJ databases">
        <title>The Genome Sequence of Anopheles culicifacies species A.</title>
        <authorList>
            <consortium name="The Broad Institute Genomics Platform"/>
            <person name="Neafsey D.E."/>
            <person name="Besansky N."/>
            <person name="Howell P."/>
            <person name="Walton C."/>
            <person name="Young S.K."/>
            <person name="Zeng Q."/>
            <person name="Gargeya S."/>
            <person name="Fitzgerald M."/>
            <person name="Haas B."/>
            <person name="Abouelleil A."/>
            <person name="Allen A.W."/>
            <person name="Alvarado L."/>
            <person name="Arachchi H.M."/>
            <person name="Berlin A.M."/>
            <person name="Chapman S.B."/>
            <person name="Gainer-Dewar J."/>
            <person name="Goldberg J."/>
            <person name="Griggs A."/>
            <person name="Gujja S."/>
            <person name="Hansen M."/>
            <person name="Howarth C."/>
            <person name="Imamovic A."/>
            <person name="Ireland A."/>
            <person name="Larimer J."/>
            <person name="McCowan C."/>
            <person name="Murphy C."/>
            <person name="Pearson M."/>
            <person name="Poon T.W."/>
            <person name="Priest M."/>
            <person name="Roberts A."/>
            <person name="Saif S."/>
            <person name="Shea T."/>
            <person name="Sisk P."/>
            <person name="Sykes S."/>
            <person name="Wortman J."/>
            <person name="Nusbaum C."/>
            <person name="Birren B."/>
        </authorList>
    </citation>
    <scope>NUCLEOTIDE SEQUENCE [LARGE SCALE GENOMIC DNA]</scope>
    <source>
        <strain evidence="12">A-37</strain>
    </source>
</reference>
<comment type="subcellular location">
    <subcellularLocation>
        <location evidence="1">Cell membrane</location>
        <topology evidence="1">Multi-pass membrane protein</topology>
    </subcellularLocation>
</comment>
<dbReference type="PANTHER" id="PTHR21137:SF35">
    <property type="entry name" value="ODORANT RECEPTOR 19A-RELATED"/>
    <property type="match status" value="1"/>
</dbReference>
<protein>
    <recommendedName>
        <fullName evidence="13">Odorant receptor</fullName>
    </recommendedName>
</protein>
<keyword evidence="5" id="KW-0552">Olfaction</keyword>
<dbReference type="GO" id="GO:0005549">
    <property type="term" value="F:odorant binding"/>
    <property type="evidence" value="ECO:0007669"/>
    <property type="project" value="InterPro"/>
</dbReference>
<keyword evidence="3" id="KW-0716">Sensory transduction</keyword>
<dbReference type="EnsemblMetazoa" id="ACUA003785-RA">
    <property type="protein sequence ID" value="ACUA003785-PA"/>
    <property type="gene ID" value="ACUA003785"/>
</dbReference>
<name>A0A182LWQ6_9DIPT</name>
<dbReference type="GO" id="GO:0007165">
    <property type="term" value="P:signal transduction"/>
    <property type="evidence" value="ECO:0007669"/>
    <property type="project" value="UniProtKB-KW"/>
</dbReference>
<dbReference type="AlphaFoldDB" id="A0A182LWQ6"/>
<feature type="transmembrane region" description="Helical" evidence="10">
    <location>
        <begin position="273"/>
        <end position="295"/>
    </location>
</feature>
<evidence type="ECO:0000256" key="6">
    <source>
        <dbReference type="ARBA" id="ARBA00022989"/>
    </source>
</evidence>
<proteinExistence type="predicted"/>
<evidence type="ECO:0000256" key="2">
    <source>
        <dbReference type="ARBA" id="ARBA00022475"/>
    </source>
</evidence>
<keyword evidence="2" id="KW-1003">Cell membrane</keyword>
<evidence type="ECO:0000256" key="9">
    <source>
        <dbReference type="ARBA" id="ARBA00023224"/>
    </source>
</evidence>
<dbReference type="PANTHER" id="PTHR21137">
    <property type="entry name" value="ODORANT RECEPTOR"/>
    <property type="match status" value="1"/>
</dbReference>
<evidence type="ECO:0000256" key="5">
    <source>
        <dbReference type="ARBA" id="ARBA00022725"/>
    </source>
</evidence>
<dbReference type="VEuPathDB" id="VectorBase:ACUA003785"/>
<keyword evidence="9" id="KW-0807">Transducer</keyword>
<evidence type="ECO:0000256" key="1">
    <source>
        <dbReference type="ARBA" id="ARBA00004651"/>
    </source>
</evidence>
<dbReference type="Proteomes" id="UP000075883">
    <property type="component" value="Unassembled WGS sequence"/>
</dbReference>